<dbReference type="PANTHER" id="PTHR39940">
    <property type="entry name" value="PROTHORACICOTROPIC HORMONE, ISOFORM F"/>
    <property type="match status" value="1"/>
</dbReference>
<dbReference type="EMBL" id="NEDP02005420">
    <property type="protein sequence ID" value="OWF41143.1"/>
    <property type="molecule type" value="Genomic_DNA"/>
</dbReference>
<evidence type="ECO:0000256" key="4">
    <source>
        <dbReference type="ARBA" id="ARBA00022729"/>
    </source>
</evidence>
<dbReference type="PANTHER" id="PTHR39940:SF1">
    <property type="entry name" value="PROTHORACICOTROPIC HORMONE, ISOFORM F"/>
    <property type="match status" value="1"/>
</dbReference>
<gene>
    <name evidence="5" type="ORF">KP79_PYT25068</name>
</gene>
<dbReference type="InterPro" id="IPR010345">
    <property type="entry name" value="IL-17_fam"/>
</dbReference>
<dbReference type="Proteomes" id="UP000242188">
    <property type="component" value="Unassembled WGS sequence"/>
</dbReference>
<evidence type="ECO:0000313" key="5">
    <source>
        <dbReference type="EMBL" id="OWF41143.1"/>
    </source>
</evidence>
<dbReference type="SUPFAM" id="SSF57501">
    <property type="entry name" value="Cystine-knot cytokines"/>
    <property type="match status" value="1"/>
</dbReference>
<evidence type="ECO:0000256" key="1">
    <source>
        <dbReference type="ARBA" id="ARBA00004613"/>
    </source>
</evidence>
<dbReference type="InterPro" id="IPR029034">
    <property type="entry name" value="Cystine-knot_cytokine"/>
</dbReference>
<keyword evidence="4" id="KW-0732">Signal</keyword>
<evidence type="ECO:0000256" key="3">
    <source>
        <dbReference type="ARBA" id="ARBA00022525"/>
    </source>
</evidence>
<sequence>MVSTQHIPLVPYIDEYNVGEEDGTSDNTEGNSPYLQKRNEPFSEDEELPWSCGMEYTWTDLGQNHHPRHVREANCVNSSCWYGHYSCVPLTFNIKVLYPNDHDSVDGKLPAALRQDYVFRDVGVTVGCQCVRTI</sequence>
<proteinExistence type="inferred from homology"/>
<dbReference type="InterPro" id="IPR052876">
    <property type="entry name" value="Insect_Hormone_Regulators"/>
</dbReference>
<comment type="subcellular location">
    <subcellularLocation>
        <location evidence="1">Secreted</location>
    </subcellularLocation>
</comment>
<dbReference type="AlphaFoldDB" id="A0A210PXC9"/>
<dbReference type="Pfam" id="PF06083">
    <property type="entry name" value="IL17"/>
    <property type="match status" value="1"/>
</dbReference>
<protein>
    <submittedName>
        <fullName evidence="5">Protein trunk</fullName>
    </submittedName>
</protein>
<dbReference type="OrthoDB" id="6159300at2759"/>
<comment type="caution">
    <text evidence="5">The sequence shown here is derived from an EMBL/GenBank/DDBJ whole genome shotgun (WGS) entry which is preliminary data.</text>
</comment>
<reference evidence="5 6" key="1">
    <citation type="journal article" date="2017" name="Nat. Ecol. Evol.">
        <title>Scallop genome provides insights into evolution of bilaterian karyotype and development.</title>
        <authorList>
            <person name="Wang S."/>
            <person name="Zhang J."/>
            <person name="Jiao W."/>
            <person name="Li J."/>
            <person name="Xun X."/>
            <person name="Sun Y."/>
            <person name="Guo X."/>
            <person name="Huan P."/>
            <person name="Dong B."/>
            <person name="Zhang L."/>
            <person name="Hu X."/>
            <person name="Sun X."/>
            <person name="Wang J."/>
            <person name="Zhao C."/>
            <person name="Wang Y."/>
            <person name="Wang D."/>
            <person name="Huang X."/>
            <person name="Wang R."/>
            <person name="Lv J."/>
            <person name="Li Y."/>
            <person name="Zhang Z."/>
            <person name="Liu B."/>
            <person name="Lu W."/>
            <person name="Hui Y."/>
            <person name="Liang J."/>
            <person name="Zhou Z."/>
            <person name="Hou R."/>
            <person name="Li X."/>
            <person name="Liu Y."/>
            <person name="Li H."/>
            <person name="Ning X."/>
            <person name="Lin Y."/>
            <person name="Zhao L."/>
            <person name="Xing Q."/>
            <person name="Dou J."/>
            <person name="Li Y."/>
            <person name="Mao J."/>
            <person name="Guo H."/>
            <person name="Dou H."/>
            <person name="Li T."/>
            <person name="Mu C."/>
            <person name="Jiang W."/>
            <person name="Fu Q."/>
            <person name="Fu X."/>
            <person name="Miao Y."/>
            <person name="Liu J."/>
            <person name="Yu Q."/>
            <person name="Li R."/>
            <person name="Liao H."/>
            <person name="Li X."/>
            <person name="Kong Y."/>
            <person name="Jiang Z."/>
            <person name="Chourrout D."/>
            <person name="Li R."/>
            <person name="Bao Z."/>
        </authorList>
    </citation>
    <scope>NUCLEOTIDE SEQUENCE [LARGE SCALE GENOMIC DNA]</scope>
    <source>
        <strain evidence="5 6">PY_sf001</strain>
    </source>
</reference>
<dbReference type="GO" id="GO:0005125">
    <property type="term" value="F:cytokine activity"/>
    <property type="evidence" value="ECO:0007669"/>
    <property type="project" value="InterPro"/>
</dbReference>
<keyword evidence="6" id="KW-1185">Reference proteome</keyword>
<name>A0A210PXC9_MIZYE</name>
<accession>A0A210PXC9</accession>
<evidence type="ECO:0000256" key="2">
    <source>
        <dbReference type="ARBA" id="ARBA00007236"/>
    </source>
</evidence>
<keyword evidence="3" id="KW-0964">Secreted</keyword>
<dbReference type="GO" id="GO:0005576">
    <property type="term" value="C:extracellular region"/>
    <property type="evidence" value="ECO:0007669"/>
    <property type="project" value="UniProtKB-SubCell"/>
</dbReference>
<comment type="similarity">
    <text evidence="2">Belongs to the IL-17 family.</text>
</comment>
<dbReference type="Gene3D" id="2.10.90.10">
    <property type="entry name" value="Cystine-knot cytokines"/>
    <property type="match status" value="1"/>
</dbReference>
<organism evidence="5 6">
    <name type="scientific">Mizuhopecten yessoensis</name>
    <name type="common">Japanese scallop</name>
    <name type="synonym">Patinopecten yessoensis</name>
    <dbReference type="NCBI Taxonomy" id="6573"/>
    <lineage>
        <taxon>Eukaryota</taxon>
        <taxon>Metazoa</taxon>
        <taxon>Spiralia</taxon>
        <taxon>Lophotrochozoa</taxon>
        <taxon>Mollusca</taxon>
        <taxon>Bivalvia</taxon>
        <taxon>Autobranchia</taxon>
        <taxon>Pteriomorphia</taxon>
        <taxon>Pectinida</taxon>
        <taxon>Pectinoidea</taxon>
        <taxon>Pectinidae</taxon>
        <taxon>Mizuhopecten</taxon>
    </lineage>
</organism>
<evidence type="ECO:0000313" key="6">
    <source>
        <dbReference type="Proteomes" id="UP000242188"/>
    </source>
</evidence>